<dbReference type="EMBL" id="DF157100">
    <property type="protein sequence ID" value="GAB66021.1"/>
    <property type="molecule type" value="Genomic_DNA"/>
</dbReference>
<keyword evidence="4" id="KW-1185">Reference proteome</keyword>
<accession>K6UD57</accession>
<dbReference type="AlphaFoldDB" id="K6UD57"/>
<sequence length="183" mass="22439">MKKKKRKKKRKKRRKKKRKKRRKRKRKKKNYLKDKARNITIPEELFNTEIPKLVKNFRLIVNETRLNKTFNRYCNYLNVQYAQMIDKLKTDFFAAAAECGMKDRDKEKYWKECENSLISDFKTINEIHTKHTDTYVEKVEDPKKINHAVISHYGSWLWNKKLKEEEKNGAKFFEDKIKKHRRG</sequence>
<dbReference type="VEuPathDB" id="PlasmoDB:PCYB_081820"/>
<evidence type="ECO:0000313" key="3">
    <source>
        <dbReference type="EMBL" id="GAB66021.1"/>
    </source>
</evidence>
<dbReference type="RefSeq" id="XP_004221968.1">
    <property type="nucleotide sequence ID" value="XM_004221920.1"/>
</dbReference>
<feature type="region of interest" description="Disordered" evidence="1">
    <location>
        <begin position="1"/>
        <end position="33"/>
    </location>
</feature>
<feature type="domain" description="Plasmodium RESA N-terminal" evidence="2">
    <location>
        <begin position="47"/>
        <end position="167"/>
    </location>
</feature>
<evidence type="ECO:0000259" key="2">
    <source>
        <dbReference type="Pfam" id="PF09687"/>
    </source>
</evidence>
<dbReference type="Gene3D" id="6.10.280.180">
    <property type="entry name" value="Plasmodium RESA, N-terminal helical domain"/>
    <property type="match status" value="1"/>
</dbReference>
<dbReference type="InterPro" id="IPR019111">
    <property type="entry name" value="PRESA_N"/>
</dbReference>
<dbReference type="Pfam" id="PF09687">
    <property type="entry name" value="PRESAN"/>
    <property type="match status" value="1"/>
</dbReference>
<evidence type="ECO:0000256" key="1">
    <source>
        <dbReference type="SAM" id="MobiDB-lite"/>
    </source>
</evidence>
<dbReference type="GeneID" id="14692371"/>
<dbReference type="Proteomes" id="UP000006319">
    <property type="component" value="Chromosome 8"/>
</dbReference>
<gene>
    <name evidence="3" type="ORF">PCYB_081820</name>
</gene>
<protein>
    <submittedName>
        <fullName evidence="3">RAD protein</fullName>
    </submittedName>
</protein>
<dbReference type="PhylomeDB" id="K6UD57"/>
<evidence type="ECO:0000313" key="4">
    <source>
        <dbReference type="Proteomes" id="UP000006319"/>
    </source>
</evidence>
<organism evidence="3 4">
    <name type="scientific">Plasmodium cynomolgi (strain B)</name>
    <dbReference type="NCBI Taxonomy" id="1120755"/>
    <lineage>
        <taxon>Eukaryota</taxon>
        <taxon>Sar</taxon>
        <taxon>Alveolata</taxon>
        <taxon>Apicomplexa</taxon>
        <taxon>Aconoidasida</taxon>
        <taxon>Haemosporida</taxon>
        <taxon>Plasmodiidae</taxon>
        <taxon>Plasmodium</taxon>
        <taxon>Plasmodium (Plasmodium)</taxon>
    </lineage>
</organism>
<dbReference type="InterPro" id="IPR044885">
    <property type="entry name" value="PRESA_N_sf"/>
</dbReference>
<dbReference type="OrthoDB" id="10299817at2759"/>
<dbReference type="KEGG" id="pcy:PCYB_081820"/>
<feature type="compositionally biased region" description="Basic residues" evidence="1">
    <location>
        <begin position="1"/>
        <end position="30"/>
    </location>
</feature>
<proteinExistence type="predicted"/>
<reference evidence="3 4" key="1">
    <citation type="journal article" date="2012" name="Nat. Genet.">
        <title>Plasmodium cynomolgi genome sequences provide insight into Plasmodium vivax and the monkey malaria clade.</title>
        <authorList>
            <person name="Tachibana S."/>
            <person name="Sullivan S.A."/>
            <person name="Kawai S."/>
            <person name="Nakamura S."/>
            <person name="Kim H.R."/>
            <person name="Goto N."/>
            <person name="Arisue N."/>
            <person name="Palacpac N.M.Q."/>
            <person name="Honma H."/>
            <person name="Yagi M."/>
            <person name="Tougan T."/>
            <person name="Katakai Y."/>
            <person name="Kaneko O."/>
            <person name="Mita T."/>
            <person name="Kita K."/>
            <person name="Yasutomi Y."/>
            <person name="Sutton P.L."/>
            <person name="Shakhbatyan R."/>
            <person name="Horii T."/>
            <person name="Yasunaga T."/>
            <person name="Barnwell J.W."/>
            <person name="Escalante A.A."/>
            <person name="Carlton J.M."/>
            <person name="Tanabe K."/>
        </authorList>
    </citation>
    <scope>NUCLEOTIDE SEQUENCE [LARGE SCALE GENOMIC DNA]</scope>
    <source>
        <strain evidence="3 4">B</strain>
    </source>
</reference>
<name>K6UD57_PLACD</name>